<organism evidence="2 3">
    <name type="scientific">Acer saccharum</name>
    <name type="common">Sugar maple</name>
    <dbReference type="NCBI Taxonomy" id="4024"/>
    <lineage>
        <taxon>Eukaryota</taxon>
        <taxon>Viridiplantae</taxon>
        <taxon>Streptophyta</taxon>
        <taxon>Embryophyta</taxon>
        <taxon>Tracheophyta</taxon>
        <taxon>Spermatophyta</taxon>
        <taxon>Magnoliopsida</taxon>
        <taxon>eudicotyledons</taxon>
        <taxon>Gunneridae</taxon>
        <taxon>Pentapetalae</taxon>
        <taxon>rosids</taxon>
        <taxon>malvids</taxon>
        <taxon>Sapindales</taxon>
        <taxon>Sapindaceae</taxon>
        <taxon>Hippocastanoideae</taxon>
        <taxon>Acereae</taxon>
        <taxon>Acer</taxon>
    </lineage>
</organism>
<dbReference type="Proteomes" id="UP001168877">
    <property type="component" value="Unassembled WGS sequence"/>
</dbReference>
<dbReference type="EMBL" id="JAUESC010000381">
    <property type="protein sequence ID" value="KAK0590451.1"/>
    <property type="molecule type" value="Genomic_DNA"/>
</dbReference>
<protein>
    <submittedName>
        <fullName evidence="2">Uncharacterized protein</fullName>
    </submittedName>
</protein>
<proteinExistence type="predicted"/>
<feature type="region of interest" description="Disordered" evidence="1">
    <location>
        <begin position="96"/>
        <end position="134"/>
    </location>
</feature>
<dbReference type="AlphaFoldDB" id="A0AA39SCY7"/>
<feature type="compositionally biased region" description="Basic residues" evidence="1">
    <location>
        <begin position="114"/>
        <end position="125"/>
    </location>
</feature>
<reference evidence="2" key="1">
    <citation type="journal article" date="2022" name="Plant J.">
        <title>Strategies of tolerance reflected in two North American maple genomes.</title>
        <authorList>
            <person name="McEvoy S.L."/>
            <person name="Sezen U.U."/>
            <person name="Trouern-Trend A."/>
            <person name="McMahon S.M."/>
            <person name="Schaberg P.G."/>
            <person name="Yang J."/>
            <person name="Wegrzyn J.L."/>
            <person name="Swenson N.G."/>
        </authorList>
    </citation>
    <scope>NUCLEOTIDE SEQUENCE</scope>
    <source>
        <strain evidence="2">NS2018</strain>
    </source>
</reference>
<keyword evidence="3" id="KW-1185">Reference proteome</keyword>
<dbReference type="PANTHER" id="PTHR33240">
    <property type="entry name" value="OS08G0508500 PROTEIN"/>
    <property type="match status" value="1"/>
</dbReference>
<sequence>MIAQGIPFESPRFVEGAGPSARVPVLDRLRPPLPIQNHLEDLRHRSVKPAMNILPRRIQSTIRPIVERRSSQHEAEVSIRSKRESKAKSVMQQVQASHTISGGPTLAETSNNSKKNHARKIPKHATGRDEFRMSKRSRECPHSAWIVFTENDTYNTIQPHDYPMVITTQIANCRVHRILIDTGSSVDILFKETLEKLNLKNPCYHSCRTPLYGFARDSVMPVGAHTLPLIIGEAPLQQNIMMEFIVVDTPSAYNAILGRPFLSGIRGVMSVYHNILKFPVGTERYTHVAQELSHRAPEPDHHILEEREIPGLIPEETEEEERGWTGGHPTEKLEEIQIRRGDPTKLVKIGGALDSEVRRNLVELLKEYNDIFAWNHDEMPGIPLNLVVHRLAVDATVKPVKQKQRHFNTERNGTLRYKKR</sequence>
<accession>A0AA39SCY7</accession>
<evidence type="ECO:0000256" key="1">
    <source>
        <dbReference type="SAM" id="MobiDB-lite"/>
    </source>
</evidence>
<dbReference type="SUPFAM" id="SSF50630">
    <property type="entry name" value="Acid proteases"/>
    <property type="match status" value="1"/>
</dbReference>
<reference evidence="2" key="2">
    <citation type="submission" date="2023-06" db="EMBL/GenBank/DDBJ databases">
        <authorList>
            <person name="Swenson N.G."/>
            <person name="Wegrzyn J.L."/>
            <person name="Mcevoy S.L."/>
        </authorList>
    </citation>
    <scope>NUCLEOTIDE SEQUENCE</scope>
    <source>
        <strain evidence="2">NS2018</strain>
        <tissue evidence="2">Leaf</tissue>
    </source>
</reference>
<feature type="compositionally biased region" description="Polar residues" evidence="1">
    <location>
        <begin position="96"/>
        <end position="113"/>
    </location>
</feature>
<dbReference type="InterPro" id="IPR021109">
    <property type="entry name" value="Peptidase_aspartic_dom_sf"/>
</dbReference>
<evidence type="ECO:0000313" key="2">
    <source>
        <dbReference type="EMBL" id="KAK0590451.1"/>
    </source>
</evidence>
<evidence type="ECO:0000313" key="3">
    <source>
        <dbReference type="Proteomes" id="UP001168877"/>
    </source>
</evidence>
<name>A0AA39SCY7_ACESA</name>
<dbReference type="CDD" id="cd00303">
    <property type="entry name" value="retropepsin_like"/>
    <property type="match status" value="1"/>
</dbReference>
<dbReference type="Gene3D" id="2.40.70.10">
    <property type="entry name" value="Acid Proteases"/>
    <property type="match status" value="1"/>
</dbReference>
<comment type="caution">
    <text evidence="2">The sequence shown here is derived from an EMBL/GenBank/DDBJ whole genome shotgun (WGS) entry which is preliminary data.</text>
</comment>
<dbReference type="PANTHER" id="PTHR33240:SF15">
    <property type="entry name" value="GAG-PRO-LIKE PROTEIN"/>
    <property type="match status" value="1"/>
</dbReference>
<gene>
    <name evidence="2" type="ORF">LWI29_027333</name>
</gene>